<dbReference type="Proteomes" id="UP000075583">
    <property type="component" value="Unassembled WGS sequence"/>
</dbReference>
<evidence type="ECO:0008006" key="4">
    <source>
        <dbReference type="Google" id="ProtNLM"/>
    </source>
</evidence>
<dbReference type="STRING" id="279360.MB14_14775"/>
<gene>
    <name evidence="2" type="ORF">MB14_14775</name>
</gene>
<feature type="chain" id="PRO_5007575039" description="Macroglobulin domain-containing protein" evidence="1">
    <location>
        <begin position="21"/>
        <end position="881"/>
    </location>
</feature>
<protein>
    <recommendedName>
        <fullName evidence="4">Macroglobulin domain-containing protein</fullName>
    </recommendedName>
</protein>
<evidence type="ECO:0000256" key="1">
    <source>
        <dbReference type="SAM" id="SignalP"/>
    </source>
</evidence>
<organism evidence="2 3">
    <name type="scientific">Roseivirga ehrenbergii (strain DSM 102268 / JCM 13514 / KCTC 12282 / NCIMB 14502 / KMM 6017)</name>
    <dbReference type="NCBI Taxonomy" id="279360"/>
    <lineage>
        <taxon>Bacteria</taxon>
        <taxon>Pseudomonadati</taxon>
        <taxon>Bacteroidota</taxon>
        <taxon>Cytophagia</taxon>
        <taxon>Cytophagales</taxon>
        <taxon>Roseivirgaceae</taxon>
        <taxon>Roseivirga</taxon>
    </lineage>
</organism>
<evidence type="ECO:0000313" key="2">
    <source>
        <dbReference type="EMBL" id="KYG81038.1"/>
    </source>
</evidence>
<dbReference type="EMBL" id="LQZQ01000003">
    <property type="protein sequence ID" value="KYG81038.1"/>
    <property type="molecule type" value="Genomic_DNA"/>
</dbReference>
<reference evidence="2" key="1">
    <citation type="submission" date="2016-01" db="EMBL/GenBank/DDBJ databases">
        <title>Genome sequencing of Roseivirga ehrenbergii KMM 6017.</title>
        <authorList>
            <person name="Selvaratnam C."/>
            <person name="Thevarajoo S."/>
            <person name="Goh K.M."/>
            <person name="Ee R."/>
            <person name="Chan K.-G."/>
            <person name="Chong C.S."/>
        </authorList>
    </citation>
    <scope>NUCLEOTIDE SEQUENCE [LARGE SCALE GENOMIC DNA]</scope>
    <source>
        <strain evidence="2">KMM 6017</strain>
    </source>
</reference>
<dbReference type="Gene3D" id="2.60.40.1930">
    <property type="match status" value="1"/>
</dbReference>
<dbReference type="OrthoDB" id="679547at2"/>
<dbReference type="RefSeq" id="WP_062589252.1">
    <property type="nucleotide sequence ID" value="NZ_LQZQ01000003.1"/>
</dbReference>
<keyword evidence="3" id="KW-1185">Reference proteome</keyword>
<proteinExistence type="predicted"/>
<dbReference type="AlphaFoldDB" id="A0A150XQK4"/>
<sequence>MSYLLRILFFLFVLVPIANAQVIEKTHLTTDRSIYAPEDTVWFKAYVFDASNMPSDQSISLKLFMLSTAGEKIIDRSIPVFDGTSSGFFVAPKLEGKYNILAISGKMIGSPNDQVFSKEILVREALVDEFELRAYQNIIPQKRGEAFSFDVYTTSGEKRLPKTNFTYELWSDKERVERGREKTDENGKSSVSIKNFDWGKELYLHIKSNEGSGDRDIQYTLPIEAEQPKVDLQFFPEGGEMILGQDNKVAFKASTSDGSAFSFKGLLLDGEGRFMDSIASFYQGMGSFTITPSLQDYAVKVIGLPDTLYTLPMPKPEGIAISLSRKEGIGHMLKILPSPAMVGSSVSVELSQFDNVSASKKVVLLARQFFELPTESLSPGLARVTIYSDQGEPLAERLVFTGSRVDLNFKVETDQQDYSAREKVKATIVASDKDGTPVKASFSIAVIDKDRTFGTMDGQPNLMANILLTSELRGTVPTPNFYFTDDPRAEKALDLVTLTHGWRRFVPTILNDPEGISGTVLNNNSKRKMAIGKPMSIIAFKGYTPLKIATNEEGLFQVPSLYLKNKGDSFLITAPTEGPKDRFSVMLDESASKTAMTLFKNTADKFAWQHPYGNIELFLKEYKLPKDRFNSILMLNSVVVIGNRQQDSECELRDYHFQEPWVTKMADEIDMTTGEISGWIMQVSDKVKGYGDVMFQGKRSYTTLGEDALLSTFKPLGVFSPFRVFLNCYEIPYIKKARPSPMDLQIKKTFETIDFSNLESISVRESHPRGDMPIVRINTKDDKIIYKPVFRKHRFLTLYTNYDREFYSPIYDTPEKTKSPVPDLRETIFWQASVQTDEEGKVTIEFYNADRPNSMQISIEGVDVYGRVGAGNFIYKVKEDR</sequence>
<accession>A0A150XQK4</accession>
<feature type="signal peptide" evidence="1">
    <location>
        <begin position="1"/>
        <end position="20"/>
    </location>
</feature>
<keyword evidence="1" id="KW-0732">Signal</keyword>
<name>A0A150XQK4_ROSEK</name>
<evidence type="ECO:0000313" key="3">
    <source>
        <dbReference type="Proteomes" id="UP000075583"/>
    </source>
</evidence>
<comment type="caution">
    <text evidence="2">The sequence shown here is derived from an EMBL/GenBank/DDBJ whole genome shotgun (WGS) entry which is preliminary data.</text>
</comment>